<dbReference type="Pfam" id="PF16158">
    <property type="entry name" value="N_BRCA1_IG"/>
    <property type="match status" value="1"/>
</dbReference>
<dbReference type="FunFam" id="1.10.8.10:FF:000085">
    <property type="entry name" value="protein NBR1 homolog"/>
    <property type="match status" value="1"/>
</dbReference>
<feature type="compositionally biased region" description="Basic and acidic residues" evidence="10">
    <location>
        <begin position="222"/>
        <end position="235"/>
    </location>
</feature>
<evidence type="ECO:0000259" key="12">
    <source>
        <dbReference type="PROSITE" id="PS51745"/>
    </source>
</evidence>
<reference evidence="13 14" key="1">
    <citation type="submission" date="2020-10" db="EMBL/GenBank/DDBJ databases">
        <title>The Coptis chinensis genome and diversification of protoberbering-type alkaloids.</title>
        <authorList>
            <person name="Wang B."/>
            <person name="Shu S."/>
            <person name="Song C."/>
            <person name="Liu Y."/>
        </authorList>
    </citation>
    <scope>NUCLEOTIDE SEQUENCE [LARGE SCALE GENOMIC DNA]</scope>
    <source>
        <strain evidence="13">HL-2020</strain>
        <tissue evidence="13">Leaf</tissue>
    </source>
</reference>
<feature type="domain" description="ZZ-type" evidence="11">
    <location>
        <begin position="406"/>
        <end position="456"/>
    </location>
</feature>
<evidence type="ECO:0000256" key="6">
    <source>
        <dbReference type="ARBA" id="ARBA00022833"/>
    </source>
</evidence>
<dbReference type="CDD" id="cd14319">
    <property type="entry name" value="UBA_NBR1"/>
    <property type="match status" value="2"/>
</dbReference>
<dbReference type="Gene3D" id="3.30.60.90">
    <property type="match status" value="1"/>
</dbReference>
<dbReference type="SUPFAM" id="SSF54277">
    <property type="entry name" value="CAD &amp; PB1 domains"/>
    <property type="match status" value="1"/>
</dbReference>
<dbReference type="Gene3D" id="2.60.40.10">
    <property type="entry name" value="Immunoglobulins"/>
    <property type="match status" value="1"/>
</dbReference>
<dbReference type="InterPro" id="IPR043145">
    <property type="entry name" value="Znf_ZZ_sf"/>
</dbReference>
<evidence type="ECO:0000256" key="10">
    <source>
        <dbReference type="SAM" id="MobiDB-lite"/>
    </source>
</evidence>
<evidence type="ECO:0000256" key="7">
    <source>
        <dbReference type="ARBA" id="ARBA00022927"/>
    </source>
</evidence>
<dbReference type="SMART" id="SM00666">
    <property type="entry name" value="PB1"/>
    <property type="match status" value="1"/>
</dbReference>
<dbReference type="GO" id="GO:0008270">
    <property type="term" value="F:zinc ion binding"/>
    <property type="evidence" value="ECO:0007669"/>
    <property type="project" value="UniProtKB-KW"/>
</dbReference>
<keyword evidence="5 9" id="KW-0863">Zinc-finger</keyword>
<sequence length="812" mass="89035">MDRPTKMNASELVIKVKYGDTLRRFTVLFNGHGFPNLDMAGLKDKIFSLFKFAPDADLTLTYVDEDHDVVTLVDNDDLRDAIKQRINPLRIYISLNPDGAGGKYDRNGENSTVVGSPHIPSVGPSQTAPMEATHSFSPLFSAVPDLRDAIAQLSLDLTSKVASAAPENYRDLVTKLSHDLVSKSAASYAPFFSELQDSLSKLGTSDQNSRTHQVETLSNSLSDDHPEKLGDGKHSDILKASEDGLATSVVLSNAKTEDHANNAGNLARRRSTRNSETIAPVKVCNDSWSSEVPLENGFKHLVLPSGANSGKMPQKECDGYREGNQAAASGSFYPSPSTAFPVEYNMCPFQGSAISPPAHEGSGVAGSDNYRKHRSHIPVLSPGGFYPMAPSRRSYGSCDNMGRTFHQGVCCDGCGVHPITGPRFKSKVKEDYDLCSICYAELGNEAEYIRMDHPVSYRSSRLPKHSRFGRPLLLPHGLRSCGLRSSYRSKHDSRFIADVNIADGTLMGPKTPFIKIWRIRNNGAVAWPRGTQLVWIGGHQLTDIKSFEVELPLEGCCMDTDLDVAVEFTAPERPGQYVSYWRLALPSGQKFGQCIWVLIQVDAQLDSESESCRSFNLNLPPDGSDSKDHILDVNAEPVDDSYQNFQSSLAEELVKPMVDGNASKDVEADFARGSDLVDYNGSPLFISPEVPAAESYPAVGLSVVPAEVSPVADARTFSGEGRDGKALEQSLLKELDDMGFKQIDLNKEVLRVNEYDLDRSLDDLCDVAEWDPMLEELQEMGFHDNEANRRLLVKNGGSIKRVVMDLIAAEKA</sequence>
<evidence type="ECO:0000259" key="11">
    <source>
        <dbReference type="PROSITE" id="PS50135"/>
    </source>
</evidence>
<dbReference type="GO" id="GO:0015031">
    <property type="term" value="P:protein transport"/>
    <property type="evidence" value="ECO:0007669"/>
    <property type="project" value="UniProtKB-KW"/>
</dbReference>
<evidence type="ECO:0000256" key="4">
    <source>
        <dbReference type="ARBA" id="ARBA00022723"/>
    </source>
</evidence>
<evidence type="ECO:0008006" key="15">
    <source>
        <dbReference type="Google" id="ProtNLM"/>
    </source>
</evidence>
<dbReference type="PROSITE" id="PS50135">
    <property type="entry name" value="ZF_ZZ_2"/>
    <property type="match status" value="1"/>
</dbReference>
<dbReference type="Gene3D" id="3.10.20.90">
    <property type="entry name" value="Phosphatidylinositol 3-kinase Catalytic Subunit, Chain A, domain 1"/>
    <property type="match status" value="1"/>
</dbReference>
<dbReference type="SUPFAM" id="SSF46934">
    <property type="entry name" value="UBA-like"/>
    <property type="match status" value="1"/>
</dbReference>
<evidence type="ECO:0000313" key="14">
    <source>
        <dbReference type="Proteomes" id="UP000631114"/>
    </source>
</evidence>
<dbReference type="AlphaFoldDB" id="A0A835HY97"/>
<evidence type="ECO:0000256" key="8">
    <source>
        <dbReference type="ARBA" id="ARBA00023006"/>
    </source>
</evidence>
<dbReference type="PANTHER" id="PTHR20930:SF0">
    <property type="entry name" value="PROTEIN ILRUN"/>
    <property type="match status" value="1"/>
</dbReference>
<dbReference type="InterPro" id="IPR000270">
    <property type="entry name" value="PB1_dom"/>
</dbReference>
<dbReference type="InterPro" id="IPR009060">
    <property type="entry name" value="UBA-like_sf"/>
</dbReference>
<dbReference type="InterPro" id="IPR056893">
    <property type="entry name" value="UBA_Nbr1_C"/>
</dbReference>
<evidence type="ECO:0000256" key="9">
    <source>
        <dbReference type="PROSITE-ProRule" id="PRU00228"/>
    </source>
</evidence>
<evidence type="ECO:0000256" key="1">
    <source>
        <dbReference type="ARBA" id="ARBA00004116"/>
    </source>
</evidence>
<dbReference type="InterPro" id="IPR013783">
    <property type="entry name" value="Ig-like_fold"/>
</dbReference>
<proteinExistence type="predicted"/>
<evidence type="ECO:0000256" key="2">
    <source>
        <dbReference type="ARBA" id="ARBA00022448"/>
    </source>
</evidence>
<keyword evidence="7" id="KW-0653">Protein transport</keyword>
<dbReference type="GO" id="GO:0005773">
    <property type="term" value="C:vacuole"/>
    <property type="evidence" value="ECO:0007669"/>
    <property type="project" value="UniProtKB-SubCell"/>
</dbReference>
<accession>A0A835HY97</accession>
<dbReference type="PROSITE" id="PS51745">
    <property type="entry name" value="PB1"/>
    <property type="match status" value="1"/>
</dbReference>
<keyword evidence="4" id="KW-0479">Metal-binding</keyword>
<dbReference type="Gene3D" id="1.10.8.10">
    <property type="entry name" value="DNA helicase RuvA subunit, C-terminal domain"/>
    <property type="match status" value="2"/>
</dbReference>
<dbReference type="CDD" id="cd14947">
    <property type="entry name" value="NBR1_like"/>
    <property type="match status" value="1"/>
</dbReference>
<keyword evidence="3" id="KW-0926">Vacuole</keyword>
<dbReference type="InterPro" id="IPR000433">
    <property type="entry name" value="Znf_ZZ"/>
</dbReference>
<comment type="subcellular location">
    <subcellularLocation>
        <location evidence="1">Vacuole</location>
    </subcellularLocation>
</comment>
<evidence type="ECO:0000256" key="5">
    <source>
        <dbReference type="ARBA" id="ARBA00022771"/>
    </source>
</evidence>
<organism evidence="13 14">
    <name type="scientific">Coptis chinensis</name>
    <dbReference type="NCBI Taxonomy" id="261450"/>
    <lineage>
        <taxon>Eukaryota</taxon>
        <taxon>Viridiplantae</taxon>
        <taxon>Streptophyta</taxon>
        <taxon>Embryophyta</taxon>
        <taxon>Tracheophyta</taxon>
        <taxon>Spermatophyta</taxon>
        <taxon>Magnoliopsida</taxon>
        <taxon>Ranunculales</taxon>
        <taxon>Ranunculaceae</taxon>
        <taxon>Coptidoideae</taxon>
        <taxon>Coptis</taxon>
    </lineage>
</organism>
<keyword evidence="6" id="KW-0862">Zinc</keyword>
<dbReference type="SMART" id="SM00291">
    <property type="entry name" value="ZnF_ZZ"/>
    <property type="match status" value="1"/>
</dbReference>
<feature type="region of interest" description="Disordered" evidence="10">
    <location>
        <begin position="251"/>
        <end position="273"/>
    </location>
</feature>
<protein>
    <recommendedName>
        <fullName evidence="15">Protein NBR1 homolog</fullName>
    </recommendedName>
</protein>
<keyword evidence="2" id="KW-0813">Transport</keyword>
<dbReference type="Pfam" id="PF24932">
    <property type="entry name" value="UBA_NBR1_C"/>
    <property type="match status" value="2"/>
</dbReference>
<dbReference type="Proteomes" id="UP000631114">
    <property type="component" value="Unassembled WGS sequence"/>
</dbReference>
<dbReference type="GO" id="GO:0006914">
    <property type="term" value="P:autophagy"/>
    <property type="evidence" value="ECO:0007669"/>
    <property type="project" value="UniProtKB-KW"/>
</dbReference>
<gene>
    <name evidence="13" type="ORF">IFM89_030766</name>
</gene>
<feature type="domain" description="PB1" evidence="12">
    <location>
        <begin position="11"/>
        <end position="96"/>
    </location>
</feature>
<evidence type="ECO:0000256" key="3">
    <source>
        <dbReference type="ARBA" id="ARBA00022554"/>
    </source>
</evidence>
<evidence type="ECO:0000313" key="13">
    <source>
        <dbReference type="EMBL" id="KAF9607024.1"/>
    </source>
</evidence>
<keyword evidence="14" id="KW-1185">Reference proteome</keyword>
<dbReference type="Pfam" id="PF00569">
    <property type="entry name" value="ZZ"/>
    <property type="match status" value="1"/>
</dbReference>
<dbReference type="InterPro" id="IPR053793">
    <property type="entry name" value="PB1-like"/>
</dbReference>
<dbReference type="EMBL" id="JADFTS010000005">
    <property type="protein sequence ID" value="KAF9607024.1"/>
    <property type="molecule type" value="Genomic_DNA"/>
</dbReference>
<dbReference type="OrthoDB" id="661148at2759"/>
<dbReference type="Pfam" id="PF00564">
    <property type="entry name" value="PB1"/>
    <property type="match status" value="1"/>
</dbReference>
<feature type="compositionally biased region" description="Polar residues" evidence="10">
    <location>
        <begin position="201"/>
        <end position="221"/>
    </location>
</feature>
<comment type="caution">
    <text evidence="13">The sequence shown here is derived from an EMBL/GenBank/DDBJ whole genome shotgun (WGS) entry which is preliminary data.</text>
</comment>
<feature type="region of interest" description="Disordered" evidence="10">
    <location>
        <begin position="201"/>
        <end position="235"/>
    </location>
</feature>
<name>A0A835HY97_9MAGN</name>
<dbReference type="PANTHER" id="PTHR20930">
    <property type="entry name" value="OVARIAN CARCINOMA ANTIGEN CA125-RELATED"/>
    <property type="match status" value="1"/>
</dbReference>
<keyword evidence="8" id="KW-0072">Autophagy</keyword>
<dbReference type="InterPro" id="IPR032350">
    <property type="entry name" value="Nbr1_FW"/>
</dbReference>
<dbReference type="SUPFAM" id="SSF57850">
    <property type="entry name" value="RING/U-box"/>
    <property type="match status" value="1"/>
</dbReference>